<dbReference type="InterPro" id="IPR006186">
    <property type="entry name" value="Ser/Thr-sp_prot-phosphatase"/>
</dbReference>
<protein>
    <submittedName>
        <fullName evidence="2">Metallophosphoesterase</fullName>
    </submittedName>
</protein>
<evidence type="ECO:0000313" key="2">
    <source>
        <dbReference type="EMBL" id="MFC7295332.1"/>
    </source>
</evidence>
<accession>A0ABW2IWJ0</accession>
<comment type="caution">
    <text evidence="2">The sequence shown here is derived from an EMBL/GenBank/DDBJ whole genome shotgun (WGS) entry which is preliminary data.</text>
</comment>
<gene>
    <name evidence="2" type="ORF">ACFQQA_11405</name>
</gene>
<organism evidence="2 3">
    <name type="scientific">Marinobacter aromaticivorans</name>
    <dbReference type="NCBI Taxonomy" id="1494078"/>
    <lineage>
        <taxon>Bacteria</taxon>
        <taxon>Pseudomonadati</taxon>
        <taxon>Pseudomonadota</taxon>
        <taxon>Gammaproteobacteria</taxon>
        <taxon>Pseudomonadales</taxon>
        <taxon>Marinobacteraceae</taxon>
        <taxon>Marinobacter</taxon>
    </lineage>
</organism>
<reference evidence="3" key="1">
    <citation type="journal article" date="2019" name="Int. J. Syst. Evol. Microbiol.">
        <title>The Global Catalogue of Microorganisms (GCM) 10K type strain sequencing project: providing services to taxonomists for standard genome sequencing and annotation.</title>
        <authorList>
            <consortium name="The Broad Institute Genomics Platform"/>
            <consortium name="The Broad Institute Genome Sequencing Center for Infectious Disease"/>
            <person name="Wu L."/>
            <person name="Ma J."/>
        </authorList>
    </citation>
    <scope>NUCLEOTIDE SEQUENCE [LARGE SCALE GENOMIC DNA]</scope>
    <source>
        <strain evidence="3">CCUG 60559</strain>
    </source>
</reference>
<feature type="domain" description="Calcineurin-like phosphoesterase" evidence="1">
    <location>
        <begin position="4"/>
        <end position="132"/>
    </location>
</feature>
<dbReference type="Gene3D" id="3.60.21.10">
    <property type="match status" value="1"/>
</dbReference>
<dbReference type="RefSeq" id="WP_100688326.1">
    <property type="nucleotide sequence ID" value="NZ_JBHTBD010000004.1"/>
</dbReference>
<dbReference type="Pfam" id="PF00149">
    <property type="entry name" value="Metallophos"/>
    <property type="match status" value="1"/>
</dbReference>
<dbReference type="InterPro" id="IPR029052">
    <property type="entry name" value="Metallo-depent_PP-like"/>
</dbReference>
<proteinExistence type="predicted"/>
<dbReference type="InterPro" id="IPR004843">
    <property type="entry name" value="Calcineurin-like_PHP"/>
</dbReference>
<dbReference type="Proteomes" id="UP001596506">
    <property type="component" value="Unassembled WGS sequence"/>
</dbReference>
<keyword evidence="3" id="KW-1185">Reference proteome</keyword>
<sequence>MYDLIGDIHGHATELKALLAKMDYQEVDGLWQHPKRKVIFLGDFVDRGPEQVETVTIARKMVENGQALAVMGNHEFNAVAWATEDPQNPGDYLRPHTDKNRGQHQAFLEQVGEGGEQHRSIIEWFKTLPVYLDLPDFRVVHACWHREQLDAIDKYTDSENRLLPEAWEQTSRKGSEAYDAIETLLKGLEIRLPHGHYFHDKDGNPRYDIRTRWWESERLTYRDLAMVPASEIGKIPHTPIEADVLPGYDGSKPVFVGHYWMSGAPAPLSEHVACLDYSVAGENGGKLCAYRHQGESTLNRNNFVWVERWCSVPGALFTSA</sequence>
<name>A0ABW2IWJ0_9GAMM</name>
<dbReference type="EMBL" id="JBHTBD010000004">
    <property type="protein sequence ID" value="MFC7295332.1"/>
    <property type="molecule type" value="Genomic_DNA"/>
</dbReference>
<dbReference type="PANTHER" id="PTHR42850:SF7">
    <property type="entry name" value="BIS(5'-NUCLEOSYL)-TETRAPHOSPHATASE PRPE [ASYMMETRICAL]"/>
    <property type="match status" value="1"/>
</dbReference>
<dbReference type="InterPro" id="IPR050126">
    <property type="entry name" value="Ap4A_hydrolase"/>
</dbReference>
<dbReference type="PANTHER" id="PTHR42850">
    <property type="entry name" value="METALLOPHOSPHOESTERASE"/>
    <property type="match status" value="1"/>
</dbReference>
<evidence type="ECO:0000313" key="3">
    <source>
        <dbReference type="Proteomes" id="UP001596506"/>
    </source>
</evidence>
<dbReference type="PRINTS" id="PR00114">
    <property type="entry name" value="STPHPHTASE"/>
</dbReference>
<dbReference type="SUPFAM" id="SSF56300">
    <property type="entry name" value="Metallo-dependent phosphatases"/>
    <property type="match status" value="1"/>
</dbReference>
<evidence type="ECO:0000259" key="1">
    <source>
        <dbReference type="Pfam" id="PF00149"/>
    </source>
</evidence>